<dbReference type="EMBL" id="CP022163">
    <property type="protein sequence ID" value="ATB29402.1"/>
    <property type="molecule type" value="Genomic_DNA"/>
</dbReference>
<dbReference type="KEGG" id="mbd:MEBOL_002851"/>
<protein>
    <recommendedName>
        <fullName evidence="4">Isoaspartyl peptidase</fullName>
    </recommendedName>
</protein>
<feature type="signal peptide" evidence="9">
    <location>
        <begin position="1"/>
        <end position="26"/>
    </location>
</feature>
<feature type="binding site" evidence="6">
    <location>
        <begin position="290"/>
        <end position="293"/>
    </location>
    <ligand>
        <name>substrate</name>
    </ligand>
</feature>
<dbReference type="PANTHER" id="PTHR10188">
    <property type="entry name" value="L-ASPARAGINASE"/>
    <property type="match status" value="1"/>
</dbReference>
<dbReference type="CDD" id="cd04701">
    <property type="entry name" value="Asparaginase_2"/>
    <property type="match status" value="1"/>
</dbReference>
<dbReference type="Gene3D" id="3.60.20.30">
    <property type="entry name" value="(Glycosyl)asparaginase"/>
    <property type="match status" value="1"/>
</dbReference>
<evidence type="ECO:0000256" key="8">
    <source>
        <dbReference type="SAM" id="MobiDB-lite"/>
    </source>
</evidence>
<feature type="binding site" evidence="6">
    <location>
        <begin position="268"/>
        <end position="271"/>
    </location>
    <ligand>
        <name>substrate</name>
    </ligand>
</feature>
<evidence type="ECO:0000313" key="11">
    <source>
        <dbReference type="Proteomes" id="UP000217289"/>
    </source>
</evidence>
<feature type="compositionally biased region" description="Pro residues" evidence="8">
    <location>
        <begin position="213"/>
        <end position="226"/>
    </location>
</feature>
<name>A0A250IE13_9BACT</name>
<dbReference type="RefSeq" id="WP_095977970.1">
    <property type="nucleotide sequence ID" value="NZ_CP022163.1"/>
</dbReference>
<accession>A0A250IE13</accession>
<keyword evidence="10" id="KW-0031">Aminopeptidase</keyword>
<gene>
    <name evidence="10" type="ORF">MEBOL_002851</name>
</gene>
<dbReference type="AlphaFoldDB" id="A0A250IE13"/>
<organism evidence="10 11">
    <name type="scientific">Melittangium boletus DSM 14713</name>
    <dbReference type="NCBI Taxonomy" id="1294270"/>
    <lineage>
        <taxon>Bacteria</taxon>
        <taxon>Pseudomonadati</taxon>
        <taxon>Myxococcota</taxon>
        <taxon>Myxococcia</taxon>
        <taxon>Myxococcales</taxon>
        <taxon>Cystobacterineae</taxon>
        <taxon>Archangiaceae</taxon>
        <taxon>Melittangium</taxon>
    </lineage>
</organism>
<evidence type="ECO:0000256" key="2">
    <source>
        <dbReference type="ARBA" id="ARBA00022801"/>
    </source>
</evidence>
<keyword evidence="9" id="KW-0732">Signal</keyword>
<keyword evidence="1" id="KW-0645">Protease</keyword>
<evidence type="ECO:0000256" key="4">
    <source>
        <dbReference type="ARBA" id="ARBA00069124"/>
    </source>
</evidence>
<sequence>MSAPLRRALHAAVLAVLMLPLGCATSLVTQKEEERRLRAPEDSTRPAPRWGLVIHGGAGVISRESLSPEREAAVRAALTESLQAGHAVLARGGTSVEAVTAAIRVLEDSPYFNAGKGAVFTHEGKNELDAAIMNGRTREAGAVAGLRHVKNPITLARAVMEKSPHVMLVGEGAEAFAKQQGVELVAEDYFRTEERWESLRRALEAEKQGSTAPPEPGQPQEPPPPQTRGGTGGEDHKFGTVGAVALDQAGNLAAGTSTGGMTNKRFGRVGDSPIIGAGTYADPRCAVSATGHGEYFIRYTVARDICARVELLDLPVLESANQVVMDVLVEAGGEGGVIAMDAQGNVAMPFNSQGMYRGYMGPEGIASVSIFKSP</sequence>
<feature type="active site" description="Nucleophile" evidence="5">
    <location>
        <position position="240"/>
    </location>
</feature>
<keyword evidence="11" id="KW-1185">Reference proteome</keyword>
<feature type="chain" id="PRO_5012377253" description="Isoaspartyl peptidase" evidence="9">
    <location>
        <begin position="27"/>
        <end position="374"/>
    </location>
</feature>
<feature type="site" description="Cleavage; by autolysis" evidence="7">
    <location>
        <begin position="239"/>
        <end position="240"/>
    </location>
</feature>
<proteinExistence type="predicted"/>
<reference evidence="10 11" key="1">
    <citation type="submission" date="2017-06" db="EMBL/GenBank/DDBJ databases">
        <authorList>
            <person name="Kim H.J."/>
            <person name="Triplett B.A."/>
        </authorList>
    </citation>
    <scope>NUCLEOTIDE SEQUENCE [LARGE SCALE GENOMIC DNA]</scope>
    <source>
        <strain evidence="10 11">DSM 14713</strain>
    </source>
</reference>
<evidence type="ECO:0000313" key="10">
    <source>
        <dbReference type="EMBL" id="ATB29402.1"/>
    </source>
</evidence>
<evidence type="ECO:0000256" key="9">
    <source>
        <dbReference type="SAM" id="SignalP"/>
    </source>
</evidence>
<feature type="region of interest" description="Disordered" evidence="8">
    <location>
        <begin position="203"/>
        <end position="238"/>
    </location>
</feature>
<evidence type="ECO:0000256" key="5">
    <source>
        <dbReference type="PIRSR" id="PIRSR600246-1"/>
    </source>
</evidence>
<keyword evidence="3" id="KW-0068">Autocatalytic cleavage</keyword>
<dbReference type="OrthoDB" id="9780217at2"/>
<dbReference type="Pfam" id="PF01112">
    <property type="entry name" value="Asparaginase_2"/>
    <property type="match status" value="1"/>
</dbReference>
<evidence type="ECO:0000256" key="7">
    <source>
        <dbReference type="PIRSR" id="PIRSR600246-3"/>
    </source>
</evidence>
<dbReference type="GO" id="GO:0006508">
    <property type="term" value="P:proteolysis"/>
    <property type="evidence" value="ECO:0007669"/>
    <property type="project" value="UniProtKB-KW"/>
</dbReference>
<dbReference type="InterPro" id="IPR029055">
    <property type="entry name" value="Ntn_hydrolases_N"/>
</dbReference>
<dbReference type="SUPFAM" id="SSF56235">
    <property type="entry name" value="N-terminal nucleophile aminohydrolases (Ntn hydrolases)"/>
    <property type="match status" value="1"/>
</dbReference>
<evidence type="ECO:0000256" key="6">
    <source>
        <dbReference type="PIRSR" id="PIRSR600246-2"/>
    </source>
</evidence>
<dbReference type="Proteomes" id="UP000217289">
    <property type="component" value="Chromosome"/>
</dbReference>
<evidence type="ECO:0000256" key="1">
    <source>
        <dbReference type="ARBA" id="ARBA00022670"/>
    </source>
</evidence>
<evidence type="ECO:0000256" key="3">
    <source>
        <dbReference type="ARBA" id="ARBA00022813"/>
    </source>
</evidence>
<dbReference type="PANTHER" id="PTHR10188:SF6">
    <property type="entry name" value="N(4)-(BETA-N-ACETYLGLUCOSAMINYL)-L-ASPARAGINASE"/>
    <property type="match status" value="1"/>
</dbReference>
<dbReference type="GO" id="GO:0004177">
    <property type="term" value="F:aminopeptidase activity"/>
    <property type="evidence" value="ECO:0007669"/>
    <property type="project" value="UniProtKB-KW"/>
</dbReference>
<dbReference type="FunFam" id="3.60.20.30:FF:000001">
    <property type="entry name" value="Isoaspartyl peptidase/L-asparaginase"/>
    <property type="match status" value="1"/>
</dbReference>
<keyword evidence="2" id="KW-0378">Hydrolase</keyword>
<dbReference type="InterPro" id="IPR000246">
    <property type="entry name" value="Peptidase_T2"/>
</dbReference>
<dbReference type="GO" id="GO:0016811">
    <property type="term" value="F:hydrolase activity, acting on carbon-nitrogen (but not peptide) bonds, in linear amides"/>
    <property type="evidence" value="ECO:0007669"/>
    <property type="project" value="UniProtKB-ARBA"/>
</dbReference>